<evidence type="ECO:0000313" key="3">
    <source>
        <dbReference type="Proteomes" id="UP000800092"/>
    </source>
</evidence>
<dbReference type="Proteomes" id="UP000800092">
    <property type="component" value="Unassembled WGS sequence"/>
</dbReference>
<dbReference type="AlphaFoldDB" id="A0A6A6GV99"/>
<gene>
    <name evidence="2" type="ORF">EV356DRAFT_580805</name>
</gene>
<reference evidence="2" key="1">
    <citation type="journal article" date="2020" name="Stud. Mycol.">
        <title>101 Dothideomycetes genomes: a test case for predicting lifestyles and emergence of pathogens.</title>
        <authorList>
            <person name="Haridas S."/>
            <person name="Albert R."/>
            <person name="Binder M."/>
            <person name="Bloem J."/>
            <person name="Labutti K."/>
            <person name="Salamov A."/>
            <person name="Andreopoulos B."/>
            <person name="Baker S."/>
            <person name="Barry K."/>
            <person name="Bills G."/>
            <person name="Bluhm B."/>
            <person name="Cannon C."/>
            <person name="Castanera R."/>
            <person name="Culley D."/>
            <person name="Daum C."/>
            <person name="Ezra D."/>
            <person name="Gonzalez J."/>
            <person name="Henrissat B."/>
            <person name="Kuo A."/>
            <person name="Liang C."/>
            <person name="Lipzen A."/>
            <person name="Lutzoni F."/>
            <person name="Magnuson J."/>
            <person name="Mondo S."/>
            <person name="Nolan M."/>
            <person name="Ohm R."/>
            <person name="Pangilinan J."/>
            <person name="Park H.-J."/>
            <person name="Ramirez L."/>
            <person name="Alfaro M."/>
            <person name="Sun H."/>
            <person name="Tritt A."/>
            <person name="Yoshinaga Y."/>
            <person name="Zwiers L.-H."/>
            <person name="Turgeon B."/>
            <person name="Goodwin S."/>
            <person name="Spatafora J."/>
            <person name="Crous P."/>
            <person name="Grigoriev I."/>
        </authorList>
    </citation>
    <scope>NUCLEOTIDE SEQUENCE</scope>
    <source>
        <strain evidence="2">Tuck. ex Michener</strain>
    </source>
</reference>
<feature type="compositionally biased region" description="Basic and acidic residues" evidence="1">
    <location>
        <begin position="162"/>
        <end position="174"/>
    </location>
</feature>
<feature type="compositionally biased region" description="Basic and acidic residues" evidence="1">
    <location>
        <begin position="206"/>
        <end position="217"/>
    </location>
</feature>
<evidence type="ECO:0000256" key="1">
    <source>
        <dbReference type="SAM" id="MobiDB-lite"/>
    </source>
</evidence>
<dbReference type="EMBL" id="ML991863">
    <property type="protein sequence ID" value="KAF2229430.1"/>
    <property type="molecule type" value="Genomic_DNA"/>
</dbReference>
<feature type="compositionally biased region" description="Basic and acidic residues" evidence="1">
    <location>
        <begin position="261"/>
        <end position="290"/>
    </location>
</feature>
<evidence type="ECO:0000313" key="2">
    <source>
        <dbReference type="EMBL" id="KAF2229430.1"/>
    </source>
</evidence>
<keyword evidence="3" id="KW-1185">Reference proteome</keyword>
<feature type="region of interest" description="Disordered" evidence="1">
    <location>
        <begin position="162"/>
        <end position="192"/>
    </location>
</feature>
<accession>A0A6A6GV99</accession>
<feature type="compositionally biased region" description="Acidic residues" evidence="1">
    <location>
        <begin position="224"/>
        <end position="233"/>
    </location>
</feature>
<sequence>MYLVRVFFAKESEEGGEVHETVSLIESSHAVLDVWREVEDAKEADIATVLIEGPREFEGDHGSEGIVGYGVRTCRLDTLDLVVIAYQSSNLCSGKSATENTLLGKLLDGKCKPGTKCRNFHPEVPWLKVAGEPKARKASAAVSAGNDMRELPEFVKEISKDDVSGLAQEREAKSGESSGLGSEGADAAGIPARSLSPTFVMISSEKPAETKRPKEDDTLAQCEDSAEDEELTENMESKQLVQYMEPTKDSERRQSVQSNKSTKECMPTKDDKIPEGDKIPKDEESAEDRTFSNNPLQVATQALSAFEGFQAVSDDIAKVL</sequence>
<name>A0A6A6GV99_VIRVR</name>
<proteinExistence type="predicted"/>
<feature type="region of interest" description="Disordered" evidence="1">
    <location>
        <begin position="204"/>
        <end position="294"/>
    </location>
</feature>
<protein>
    <submittedName>
        <fullName evidence="2">Uncharacterized protein</fullName>
    </submittedName>
</protein>
<feature type="compositionally biased region" description="Low complexity" evidence="1">
    <location>
        <begin position="175"/>
        <end position="189"/>
    </location>
</feature>
<organism evidence="2 3">
    <name type="scientific">Viridothelium virens</name>
    <name type="common">Speckled blister lichen</name>
    <name type="synonym">Trypethelium virens</name>
    <dbReference type="NCBI Taxonomy" id="1048519"/>
    <lineage>
        <taxon>Eukaryota</taxon>
        <taxon>Fungi</taxon>
        <taxon>Dikarya</taxon>
        <taxon>Ascomycota</taxon>
        <taxon>Pezizomycotina</taxon>
        <taxon>Dothideomycetes</taxon>
        <taxon>Dothideomycetes incertae sedis</taxon>
        <taxon>Trypetheliales</taxon>
        <taxon>Trypetheliaceae</taxon>
        <taxon>Viridothelium</taxon>
    </lineage>
</organism>